<dbReference type="GO" id="GO:0043565">
    <property type="term" value="F:sequence-specific DNA binding"/>
    <property type="evidence" value="ECO:0007669"/>
    <property type="project" value="TreeGrafter"/>
</dbReference>
<evidence type="ECO:0000259" key="2">
    <source>
        <dbReference type="Pfam" id="PF07887"/>
    </source>
</evidence>
<evidence type="ECO:0000313" key="4">
    <source>
        <dbReference type="Proteomes" id="UP001154282"/>
    </source>
</evidence>
<accession>A0AAV0NYW6</accession>
<keyword evidence="4" id="KW-1185">Reference proteome</keyword>
<feature type="region of interest" description="Disordered" evidence="1">
    <location>
        <begin position="290"/>
        <end position="359"/>
    </location>
</feature>
<dbReference type="PANTHER" id="PTHR31713">
    <property type="entry name" value="OS02G0177800 PROTEIN"/>
    <property type="match status" value="1"/>
</dbReference>
<comment type="caution">
    <text evidence="3">The sequence shown here is derived from an EMBL/GenBank/DDBJ whole genome shotgun (WGS) entry which is preliminary data.</text>
</comment>
<dbReference type="GO" id="GO:0003700">
    <property type="term" value="F:DNA-binding transcription factor activity"/>
    <property type="evidence" value="ECO:0007669"/>
    <property type="project" value="TreeGrafter"/>
</dbReference>
<protein>
    <recommendedName>
        <fullName evidence="2">Calmodulin binding protein-like N-terminal domain-containing protein</fullName>
    </recommendedName>
</protein>
<dbReference type="PANTHER" id="PTHR31713:SF43">
    <property type="entry name" value="CALMODULIN-BINDING PROTEIN 60 G"/>
    <property type="match status" value="1"/>
</dbReference>
<reference evidence="3" key="1">
    <citation type="submission" date="2022-08" db="EMBL/GenBank/DDBJ databases">
        <authorList>
            <person name="Gutierrez-Valencia J."/>
        </authorList>
    </citation>
    <scope>NUCLEOTIDE SEQUENCE</scope>
</reference>
<feature type="compositionally biased region" description="Basic and acidic residues" evidence="1">
    <location>
        <begin position="301"/>
        <end position="323"/>
    </location>
</feature>
<dbReference type="InterPro" id="IPR012416">
    <property type="entry name" value="CBP60"/>
</dbReference>
<dbReference type="GO" id="GO:0080142">
    <property type="term" value="P:regulation of salicylic acid biosynthetic process"/>
    <property type="evidence" value="ECO:0007669"/>
    <property type="project" value="TreeGrafter"/>
</dbReference>
<evidence type="ECO:0000256" key="1">
    <source>
        <dbReference type="SAM" id="MobiDB-lite"/>
    </source>
</evidence>
<feature type="compositionally biased region" description="Basic and acidic residues" evidence="1">
    <location>
        <begin position="517"/>
        <end position="526"/>
    </location>
</feature>
<dbReference type="Proteomes" id="UP001154282">
    <property type="component" value="Unassembled WGS sequence"/>
</dbReference>
<dbReference type="AlphaFoldDB" id="A0AAV0NYW6"/>
<feature type="region of interest" description="Disordered" evidence="1">
    <location>
        <begin position="474"/>
        <end position="526"/>
    </location>
</feature>
<dbReference type="Pfam" id="PF07887">
    <property type="entry name" value="Calmodulin_bind"/>
    <property type="match status" value="1"/>
</dbReference>
<feature type="region of interest" description="Disordered" evidence="1">
    <location>
        <begin position="100"/>
        <end position="126"/>
    </location>
</feature>
<dbReference type="EMBL" id="CAMGYJ010000008">
    <property type="protein sequence ID" value="CAI0463788.1"/>
    <property type="molecule type" value="Genomic_DNA"/>
</dbReference>
<organism evidence="3 4">
    <name type="scientific">Linum tenue</name>
    <dbReference type="NCBI Taxonomy" id="586396"/>
    <lineage>
        <taxon>Eukaryota</taxon>
        <taxon>Viridiplantae</taxon>
        <taxon>Streptophyta</taxon>
        <taxon>Embryophyta</taxon>
        <taxon>Tracheophyta</taxon>
        <taxon>Spermatophyta</taxon>
        <taxon>Magnoliopsida</taxon>
        <taxon>eudicotyledons</taxon>
        <taxon>Gunneridae</taxon>
        <taxon>Pentapetalae</taxon>
        <taxon>rosids</taxon>
        <taxon>fabids</taxon>
        <taxon>Malpighiales</taxon>
        <taxon>Linaceae</taxon>
        <taxon>Linum</taxon>
    </lineage>
</organism>
<dbReference type="GO" id="GO:0005516">
    <property type="term" value="F:calmodulin binding"/>
    <property type="evidence" value="ECO:0007669"/>
    <property type="project" value="InterPro"/>
</dbReference>
<feature type="compositionally biased region" description="Low complexity" evidence="1">
    <location>
        <begin position="100"/>
        <end position="121"/>
    </location>
</feature>
<proteinExistence type="predicted"/>
<sequence length="915" mass="99959">MLIDKTLAASMEKTRDRGRVGNWADRGRFPSIRNPPVRDPQTLARRNYEAKVRAAKTAEAAGVNNAAEPLQSSEPVEATDNGEIEGGDLVTPAAAIARPAEARTRASSPPTAIAIPTTTTAKEGEEIVSEPNLPSAAIPNIITIIDEQSNHSEAVVVLPSSIAREEVQAVEIPCEQQLLPTSTSTLDHLASPASPTTVAAASRTAITSVVAEESFAEKIESNLKVEEVLQVNLKEVEPLIGNLLVKSSRFNWKFRKKLKPDEDEKPALHQLGPVVEEKLKSTAEVEQSPRFAPFVASRMRSGSDRQPCRRMDCSPPEKEEARGQEILSCSSRRKAPQKPSASEQEETEKESSENVNLAVDSVERLKTTSRHATSVGRVELTSLATAAPISSDQLEACPWQEVEVKKASPSWKKKVTKEEGGGGFLGLANLPLPLALTRIAQQPPSENELQRLVNKNTKPRASSATLFAATSNGKSFVATPTGRGKTESSGGEFGKTDPRTMVAGSSSSLHRLGKPSPPEKRVPEMEEQKKLAATVGATREKKAEEDCGRWFSLLVNPRSCSPLGRSTWAESLLCSEEVGHELAQEWKIGGPMLVARLNLGYERLRRKEDTGSCLGLEVMMDRVHGDRTDERSGPRSGLLENRSNKAGAMGFTYKPGPHLWKINGQLMGCIFGSSIQGMNWKEDTEGEVLIGKIPELVEKSKDKGKEESNIPSSACSSGSVLARLDVAPKSLWTPDLHGLFVECVNALGVPQKHPRVKLLGLTEYFLQFASTLAPTIFIDNWIVAKGGSPVRIELLDASINEIVTLWPFASLEIEVVVLNGEFVSEDWSDRDFGNNVVRARDVKRPLVTRELNVWLRNGVGKLSNEAFTDNSSWKKCRNFRLGARVVQKYSASREVIRVKEARSAPFVVKDHRGCE</sequence>
<evidence type="ECO:0000313" key="3">
    <source>
        <dbReference type="EMBL" id="CAI0463788.1"/>
    </source>
</evidence>
<dbReference type="InterPro" id="IPR046831">
    <property type="entry name" value="Calmodulin_bind_N"/>
</dbReference>
<feature type="region of interest" description="Disordered" evidence="1">
    <location>
        <begin position="20"/>
        <end position="41"/>
    </location>
</feature>
<gene>
    <name evidence="3" type="ORF">LITE_LOCUS35894</name>
</gene>
<dbReference type="GO" id="GO:0005634">
    <property type="term" value="C:nucleus"/>
    <property type="evidence" value="ECO:0007669"/>
    <property type="project" value="TreeGrafter"/>
</dbReference>
<feature type="domain" description="Calmodulin binding protein-like N-terminal" evidence="2">
    <location>
        <begin position="766"/>
        <end position="911"/>
    </location>
</feature>
<name>A0AAV0NYW6_9ROSI</name>